<dbReference type="STRING" id="1469647.BC351_27150"/>
<feature type="compositionally biased region" description="Polar residues" evidence="2">
    <location>
        <begin position="165"/>
        <end position="190"/>
    </location>
</feature>
<keyword evidence="1" id="KW-0175">Coiled coil</keyword>
<organism evidence="3 4">
    <name type="scientific">Paenibacillus ferrarius</name>
    <dbReference type="NCBI Taxonomy" id="1469647"/>
    <lineage>
        <taxon>Bacteria</taxon>
        <taxon>Bacillati</taxon>
        <taxon>Bacillota</taxon>
        <taxon>Bacilli</taxon>
        <taxon>Bacillales</taxon>
        <taxon>Paenibacillaceae</taxon>
        <taxon>Paenibacillus</taxon>
    </lineage>
</organism>
<dbReference type="AlphaFoldDB" id="A0A1V4HI63"/>
<evidence type="ECO:0000313" key="3">
    <source>
        <dbReference type="EMBL" id="OPH56625.1"/>
    </source>
</evidence>
<feature type="region of interest" description="Disordered" evidence="2">
    <location>
        <begin position="131"/>
        <end position="190"/>
    </location>
</feature>
<comment type="caution">
    <text evidence="3">The sequence shown here is derived from an EMBL/GenBank/DDBJ whole genome shotgun (WGS) entry which is preliminary data.</text>
</comment>
<reference evidence="4" key="1">
    <citation type="submission" date="2016-07" db="EMBL/GenBank/DDBJ databases">
        <authorList>
            <person name="Florea S."/>
            <person name="Webb J.S."/>
            <person name="Jaromczyk J."/>
            <person name="Schardl C.L."/>
        </authorList>
    </citation>
    <scope>NUCLEOTIDE SEQUENCE [LARGE SCALE GENOMIC DNA]</scope>
    <source>
        <strain evidence="4">CY1</strain>
    </source>
</reference>
<gene>
    <name evidence="3" type="ORF">BC351_27150</name>
</gene>
<evidence type="ECO:0000313" key="4">
    <source>
        <dbReference type="Proteomes" id="UP000190626"/>
    </source>
</evidence>
<sequence>MWFKKKKTKPQPRTSIPSTAAPTPASPPSNQAKPASPPSNPTKPDSTSLYVQQLERRLKKLEDELANLTAKHPQIRIDTLHVHQPVLENLTFRLDHLDIKELSGSLNLGNNFGAKPNEKKGPLDEALKHVQVSKDAKQAAHPTGGESSAEQSTDSGSQTGGGTKHSASSGSPHSERTSTGYRFTSPSKTE</sequence>
<feature type="compositionally biased region" description="Basic residues" evidence="2">
    <location>
        <begin position="1"/>
        <end position="10"/>
    </location>
</feature>
<evidence type="ECO:0000256" key="1">
    <source>
        <dbReference type="SAM" id="Coils"/>
    </source>
</evidence>
<feature type="coiled-coil region" evidence="1">
    <location>
        <begin position="51"/>
        <end position="78"/>
    </location>
</feature>
<evidence type="ECO:0000256" key="2">
    <source>
        <dbReference type="SAM" id="MobiDB-lite"/>
    </source>
</evidence>
<dbReference type="Proteomes" id="UP000190626">
    <property type="component" value="Unassembled WGS sequence"/>
</dbReference>
<dbReference type="RefSeq" id="WP_208629765.1">
    <property type="nucleotide sequence ID" value="NZ_MBTG01000015.1"/>
</dbReference>
<feature type="region of interest" description="Disordered" evidence="2">
    <location>
        <begin position="1"/>
        <end position="48"/>
    </location>
</feature>
<accession>A0A1V4HI63</accession>
<dbReference type="EMBL" id="MBTG01000015">
    <property type="protein sequence ID" value="OPH56625.1"/>
    <property type="molecule type" value="Genomic_DNA"/>
</dbReference>
<feature type="compositionally biased region" description="Low complexity" evidence="2">
    <location>
        <begin position="12"/>
        <end position="23"/>
    </location>
</feature>
<keyword evidence="4" id="KW-1185">Reference proteome</keyword>
<proteinExistence type="predicted"/>
<protein>
    <submittedName>
        <fullName evidence="3">Uncharacterized protein</fullName>
    </submittedName>
</protein>
<name>A0A1V4HI63_9BACL</name>